<dbReference type="Proteomes" id="UP000440578">
    <property type="component" value="Unassembled WGS sequence"/>
</dbReference>
<feature type="transmembrane region" description="Helical" evidence="1">
    <location>
        <begin position="21"/>
        <end position="41"/>
    </location>
</feature>
<proteinExistence type="predicted"/>
<reference evidence="2 3" key="1">
    <citation type="submission" date="2019-07" db="EMBL/GenBank/DDBJ databases">
        <title>Draft genome assembly of a fouling barnacle, Amphibalanus amphitrite (Darwin, 1854): The first reference genome for Thecostraca.</title>
        <authorList>
            <person name="Kim W."/>
        </authorList>
    </citation>
    <scope>NUCLEOTIDE SEQUENCE [LARGE SCALE GENOMIC DNA]</scope>
    <source>
        <strain evidence="2">SNU_AA5</strain>
        <tissue evidence="2">Soma without cirri and trophi</tissue>
    </source>
</reference>
<gene>
    <name evidence="2" type="ORF">FJT64_004749</name>
</gene>
<keyword evidence="1" id="KW-0472">Membrane</keyword>
<dbReference type="EMBL" id="VIIS01001463">
    <property type="protein sequence ID" value="KAF0297887.1"/>
    <property type="molecule type" value="Genomic_DNA"/>
</dbReference>
<feature type="transmembrane region" description="Helical" evidence="1">
    <location>
        <begin position="47"/>
        <end position="68"/>
    </location>
</feature>
<accession>A0A6A4VP05</accession>
<keyword evidence="3" id="KW-1185">Reference proteome</keyword>
<evidence type="ECO:0000313" key="3">
    <source>
        <dbReference type="Proteomes" id="UP000440578"/>
    </source>
</evidence>
<dbReference type="AlphaFoldDB" id="A0A6A4VP05"/>
<keyword evidence="1" id="KW-0812">Transmembrane</keyword>
<comment type="caution">
    <text evidence="2">The sequence shown here is derived from an EMBL/GenBank/DDBJ whole genome shotgun (WGS) entry which is preliminary data.</text>
</comment>
<name>A0A6A4VP05_AMPAM</name>
<feature type="transmembrane region" description="Helical" evidence="1">
    <location>
        <begin position="113"/>
        <end position="134"/>
    </location>
</feature>
<protein>
    <submittedName>
        <fullName evidence="2">Uncharacterized protein</fullName>
    </submittedName>
</protein>
<sequence length="139" mass="15377">MPSVYLGNLMRLPAFMKLGEIIIFMIVIIMVEVGKVALFLAPHAWSLLYGIVIGYMIVYLILIICYLIGETTTQHTTFELLLNGIGSILFLSLSIKLFTVGADVYGSYSTQTIVVGVFLLMVVPCQIVDAVFNFKSRSS</sequence>
<evidence type="ECO:0000256" key="1">
    <source>
        <dbReference type="SAM" id="Phobius"/>
    </source>
</evidence>
<organism evidence="2 3">
    <name type="scientific">Amphibalanus amphitrite</name>
    <name type="common">Striped barnacle</name>
    <name type="synonym">Balanus amphitrite</name>
    <dbReference type="NCBI Taxonomy" id="1232801"/>
    <lineage>
        <taxon>Eukaryota</taxon>
        <taxon>Metazoa</taxon>
        <taxon>Ecdysozoa</taxon>
        <taxon>Arthropoda</taxon>
        <taxon>Crustacea</taxon>
        <taxon>Multicrustacea</taxon>
        <taxon>Cirripedia</taxon>
        <taxon>Thoracica</taxon>
        <taxon>Thoracicalcarea</taxon>
        <taxon>Balanomorpha</taxon>
        <taxon>Balanoidea</taxon>
        <taxon>Balanidae</taxon>
        <taxon>Amphibalaninae</taxon>
        <taxon>Amphibalanus</taxon>
    </lineage>
</organism>
<evidence type="ECO:0000313" key="2">
    <source>
        <dbReference type="EMBL" id="KAF0297887.1"/>
    </source>
</evidence>
<keyword evidence="1" id="KW-1133">Transmembrane helix</keyword>
<feature type="transmembrane region" description="Helical" evidence="1">
    <location>
        <begin position="80"/>
        <end position="101"/>
    </location>
</feature>